<comment type="similarity">
    <text evidence="3">Belongs to the glycosyl hydrolase 26 family.</text>
</comment>
<feature type="compositionally biased region" description="Low complexity" evidence="4">
    <location>
        <begin position="78"/>
        <end position="89"/>
    </location>
</feature>
<feature type="domain" description="GH26" evidence="5">
    <location>
        <begin position="101"/>
        <end position="406"/>
    </location>
</feature>
<evidence type="ECO:0000313" key="6">
    <source>
        <dbReference type="EMBL" id="GAA3200699.1"/>
    </source>
</evidence>
<keyword evidence="2 3" id="KW-0326">Glycosidase</keyword>
<evidence type="ECO:0000313" key="7">
    <source>
        <dbReference type="Proteomes" id="UP001501237"/>
    </source>
</evidence>
<keyword evidence="1 3" id="KW-0378">Hydrolase</keyword>
<feature type="active site" description="Proton donor" evidence="3">
    <location>
        <position position="226"/>
    </location>
</feature>
<dbReference type="InterPro" id="IPR017853">
    <property type="entry name" value="GH"/>
</dbReference>
<dbReference type="RefSeq" id="WP_344823385.1">
    <property type="nucleotide sequence ID" value="NZ_BAAAUV010000003.1"/>
</dbReference>
<dbReference type="Pfam" id="PF02156">
    <property type="entry name" value="Glyco_hydro_26"/>
    <property type="match status" value="1"/>
</dbReference>
<dbReference type="Proteomes" id="UP001501237">
    <property type="component" value="Unassembled WGS sequence"/>
</dbReference>
<keyword evidence="7" id="KW-1185">Reference proteome</keyword>
<dbReference type="PROSITE" id="PS51764">
    <property type="entry name" value="GH26"/>
    <property type="match status" value="1"/>
</dbReference>
<organism evidence="6 7">
    <name type="scientific">Actinocorallia longicatena</name>
    <dbReference type="NCBI Taxonomy" id="111803"/>
    <lineage>
        <taxon>Bacteria</taxon>
        <taxon>Bacillati</taxon>
        <taxon>Actinomycetota</taxon>
        <taxon>Actinomycetes</taxon>
        <taxon>Streptosporangiales</taxon>
        <taxon>Thermomonosporaceae</taxon>
        <taxon>Actinocorallia</taxon>
    </lineage>
</organism>
<dbReference type="Gene3D" id="3.20.20.80">
    <property type="entry name" value="Glycosidases"/>
    <property type="match status" value="1"/>
</dbReference>
<gene>
    <name evidence="6" type="ORF">GCM10010468_13540</name>
</gene>
<feature type="region of interest" description="Disordered" evidence="4">
    <location>
        <begin position="1"/>
        <end position="22"/>
    </location>
</feature>
<name>A0ABP6Q3C8_9ACTN</name>
<feature type="region of interest" description="Disordered" evidence="4">
    <location>
        <begin position="39"/>
        <end position="108"/>
    </location>
</feature>
<accession>A0ABP6Q3C8</accession>
<dbReference type="EMBL" id="BAAAUV010000003">
    <property type="protein sequence ID" value="GAA3200699.1"/>
    <property type="molecule type" value="Genomic_DNA"/>
</dbReference>
<feature type="active site" description="Nucleophile" evidence="3">
    <location>
        <position position="333"/>
    </location>
</feature>
<dbReference type="SUPFAM" id="SSF51445">
    <property type="entry name" value="(Trans)glycosidases"/>
    <property type="match status" value="1"/>
</dbReference>
<evidence type="ECO:0000256" key="3">
    <source>
        <dbReference type="PROSITE-ProRule" id="PRU01100"/>
    </source>
</evidence>
<dbReference type="InterPro" id="IPR022790">
    <property type="entry name" value="GH26_dom"/>
</dbReference>
<comment type="caution">
    <text evidence="6">The sequence shown here is derived from an EMBL/GenBank/DDBJ whole genome shotgun (WGS) entry which is preliminary data.</text>
</comment>
<evidence type="ECO:0000256" key="1">
    <source>
        <dbReference type="ARBA" id="ARBA00022801"/>
    </source>
</evidence>
<proteinExistence type="inferred from homology"/>
<reference evidence="7" key="1">
    <citation type="journal article" date="2019" name="Int. J. Syst. Evol. Microbiol.">
        <title>The Global Catalogue of Microorganisms (GCM) 10K type strain sequencing project: providing services to taxonomists for standard genome sequencing and annotation.</title>
        <authorList>
            <consortium name="The Broad Institute Genomics Platform"/>
            <consortium name="The Broad Institute Genome Sequencing Center for Infectious Disease"/>
            <person name="Wu L."/>
            <person name="Ma J."/>
        </authorList>
    </citation>
    <scope>NUCLEOTIDE SEQUENCE [LARGE SCALE GENOMIC DNA]</scope>
    <source>
        <strain evidence="7">JCM 9377</strain>
    </source>
</reference>
<sequence>MIRGRRAPRPFSGSSGGPVAPRPGLAAVLLLSLAAGCGGGPVTSLTADQDGGGTTRPTASAGGGSPSPSASHKRRPRPTAGPTTTAGPTVPGGPGATRPPPGSGDCATGPKLVPTCGAWWGVYVRNAWQDSSITGLEGKVGRKFNIVMRYFDWTDGPAGRFPDASAQRMSAGRHLFFSWDTRVYRTGKPVRWAEIASGAHDAKIVRPAAERMKAFGRQAFVSFDHEMELNLDSRGTEAEYVAAARHVHDVFRRAGVTNVVWVFTTSGGIYGDMPNKINRLYPGDAYVDWVGWDPYNFHRCHNAGWETFSQSIDRSYRWFSQGIGRDKPLILPEFGTAWDPSNPGRSNAWHSTIPKDLATKYTKIKGLIRWDSDVSNLGMRCGLNIDSGPGMLQSFKNAGLDRYLNP</sequence>
<protein>
    <recommendedName>
        <fullName evidence="5">GH26 domain-containing protein</fullName>
    </recommendedName>
</protein>
<evidence type="ECO:0000259" key="5">
    <source>
        <dbReference type="PROSITE" id="PS51764"/>
    </source>
</evidence>
<evidence type="ECO:0000256" key="4">
    <source>
        <dbReference type="SAM" id="MobiDB-lite"/>
    </source>
</evidence>
<evidence type="ECO:0000256" key="2">
    <source>
        <dbReference type="ARBA" id="ARBA00023295"/>
    </source>
</evidence>